<dbReference type="AlphaFoldDB" id="A0AAE0M879"/>
<dbReference type="Proteomes" id="UP001286456">
    <property type="component" value="Unassembled WGS sequence"/>
</dbReference>
<evidence type="ECO:0000256" key="1">
    <source>
        <dbReference type="SAM" id="SignalP"/>
    </source>
</evidence>
<evidence type="ECO:0000313" key="3">
    <source>
        <dbReference type="Proteomes" id="UP001286456"/>
    </source>
</evidence>
<feature type="signal peptide" evidence="1">
    <location>
        <begin position="1"/>
        <end position="19"/>
    </location>
</feature>
<gene>
    <name evidence="2" type="ORF">B0T19DRAFT_442614</name>
</gene>
<dbReference type="EMBL" id="JAUEPO010000004">
    <property type="protein sequence ID" value="KAK3323116.1"/>
    <property type="molecule type" value="Genomic_DNA"/>
</dbReference>
<reference evidence="2" key="2">
    <citation type="submission" date="2023-06" db="EMBL/GenBank/DDBJ databases">
        <authorList>
            <consortium name="Lawrence Berkeley National Laboratory"/>
            <person name="Haridas S."/>
            <person name="Hensen N."/>
            <person name="Bonometti L."/>
            <person name="Westerberg I."/>
            <person name="Brannstrom I.O."/>
            <person name="Guillou S."/>
            <person name="Cros-Aarteil S."/>
            <person name="Calhoun S."/>
            <person name="Kuo A."/>
            <person name="Mondo S."/>
            <person name="Pangilinan J."/>
            <person name="Riley R."/>
            <person name="Labutti K."/>
            <person name="Andreopoulos B."/>
            <person name="Lipzen A."/>
            <person name="Chen C."/>
            <person name="Yanf M."/>
            <person name="Daum C."/>
            <person name="Ng V."/>
            <person name="Clum A."/>
            <person name="Steindorff A."/>
            <person name="Ohm R."/>
            <person name="Martin F."/>
            <person name="Silar P."/>
            <person name="Natvig D."/>
            <person name="Lalanne C."/>
            <person name="Gautier V."/>
            <person name="Ament-Velasquez S.L."/>
            <person name="Kruys A."/>
            <person name="Hutchinson M.I."/>
            <person name="Powell A.J."/>
            <person name="Barry K."/>
            <person name="Miller A.N."/>
            <person name="Grigoriev I.V."/>
            <person name="Debuchy R."/>
            <person name="Gladieux P."/>
            <person name="Thoren M.H."/>
            <person name="Johannesson H."/>
        </authorList>
    </citation>
    <scope>NUCLEOTIDE SEQUENCE</scope>
    <source>
        <strain evidence="2">SMH4131-1</strain>
    </source>
</reference>
<name>A0AAE0M879_9PEZI</name>
<sequence length="198" mass="21512">MKTSTIVFGVLATAASVAASTISIASRSEIAEGFKIAADAPDGLYQVTLDEASGNTTTVFTPFDEVLKGATLEARSEPSRIERRRNGCGAGSAPREQIFAAQDCMMQYWPGGIYDGTIYLNSNVWTYCVKSDVVAFICPYSGGYKYKPDIHATYRSIDTDCGVVQMGYNQISGGQGDWTTGRTLRTMNFCTKNYYVGM</sequence>
<reference evidence="2" key="1">
    <citation type="journal article" date="2023" name="Mol. Phylogenet. Evol.">
        <title>Genome-scale phylogeny and comparative genomics of the fungal order Sordariales.</title>
        <authorList>
            <person name="Hensen N."/>
            <person name="Bonometti L."/>
            <person name="Westerberg I."/>
            <person name="Brannstrom I.O."/>
            <person name="Guillou S."/>
            <person name="Cros-Aarteil S."/>
            <person name="Calhoun S."/>
            <person name="Haridas S."/>
            <person name="Kuo A."/>
            <person name="Mondo S."/>
            <person name="Pangilinan J."/>
            <person name="Riley R."/>
            <person name="LaButti K."/>
            <person name="Andreopoulos B."/>
            <person name="Lipzen A."/>
            <person name="Chen C."/>
            <person name="Yan M."/>
            <person name="Daum C."/>
            <person name="Ng V."/>
            <person name="Clum A."/>
            <person name="Steindorff A."/>
            <person name="Ohm R.A."/>
            <person name="Martin F."/>
            <person name="Silar P."/>
            <person name="Natvig D.O."/>
            <person name="Lalanne C."/>
            <person name="Gautier V."/>
            <person name="Ament-Velasquez S.L."/>
            <person name="Kruys A."/>
            <person name="Hutchinson M.I."/>
            <person name="Powell A.J."/>
            <person name="Barry K."/>
            <person name="Miller A.N."/>
            <person name="Grigoriev I.V."/>
            <person name="Debuchy R."/>
            <person name="Gladieux P."/>
            <person name="Hiltunen Thoren M."/>
            <person name="Johannesson H."/>
        </authorList>
    </citation>
    <scope>NUCLEOTIDE SEQUENCE</scope>
    <source>
        <strain evidence="2">SMH4131-1</strain>
    </source>
</reference>
<evidence type="ECO:0000313" key="2">
    <source>
        <dbReference type="EMBL" id="KAK3323116.1"/>
    </source>
</evidence>
<keyword evidence="3" id="KW-1185">Reference proteome</keyword>
<proteinExistence type="predicted"/>
<protein>
    <submittedName>
        <fullName evidence="2">Uncharacterized protein</fullName>
    </submittedName>
</protein>
<keyword evidence="1" id="KW-0732">Signal</keyword>
<accession>A0AAE0M879</accession>
<feature type="chain" id="PRO_5042182904" evidence="1">
    <location>
        <begin position="20"/>
        <end position="198"/>
    </location>
</feature>
<comment type="caution">
    <text evidence="2">The sequence shown here is derived from an EMBL/GenBank/DDBJ whole genome shotgun (WGS) entry which is preliminary data.</text>
</comment>
<organism evidence="2 3">
    <name type="scientific">Cercophora scortea</name>
    <dbReference type="NCBI Taxonomy" id="314031"/>
    <lineage>
        <taxon>Eukaryota</taxon>
        <taxon>Fungi</taxon>
        <taxon>Dikarya</taxon>
        <taxon>Ascomycota</taxon>
        <taxon>Pezizomycotina</taxon>
        <taxon>Sordariomycetes</taxon>
        <taxon>Sordariomycetidae</taxon>
        <taxon>Sordariales</taxon>
        <taxon>Lasiosphaeriaceae</taxon>
        <taxon>Cercophora</taxon>
    </lineage>
</organism>